<protein>
    <recommendedName>
        <fullName evidence="4">Double Cache domain-containing protein</fullName>
    </recommendedName>
</protein>
<accession>A0AB33GU86</accession>
<feature type="transmembrane region" description="Helical" evidence="1">
    <location>
        <begin position="12"/>
        <end position="32"/>
    </location>
</feature>
<proteinExistence type="predicted"/>
<dbReference type="EMBL" id="CP032098">
    <property type="protein sequence ID" value="AXX92607.1"/>
    <property type="molecule type" value="Genomic_DNA"/>
</dbReference>
<gene>
    <name evidence="2" type="ORF">AMOL_1641</name>
</gene>
<keyword evidence="1" id="KW-1133">Transmembrane helix</keyword>
<dbReference type="AlphaFoldDB" id="A0AB33GU86"/>
<evidence type="ECO:0000313" key="3">
    <source>
        <dbReference type="Proteomes" id="UP000262712"/>
    </source>
</evidence>
<organism evidence="2 3">
    <name type="scientific">Malaciobacter molluscorum LMG 25693</name>
    <dbReference type="NCBI Taxonomy" id="870501"/>
    <lineage>
        <taxon>Bacteria</taxon>
        <taxon>Pseudomonadati</taxon>
        <taxon>Campylobacterota</taxon>
        <taxon>Epsilonproteobacteria</taxon>
        <taxon>Campylobacterales</taxon>
        <taxon>Arcobacteraceae</taxon>
        <taxon>Malaciobacter</taxon>
    </lineage>
</organism>
<keyword evidence="1" id="KW-0472">Membrane</keyword>
<sequence length="105" mass="12344">MYYYTMLKKYLKISIISATIGFALAFVFVEFFSYKVKQELYTYQQKKMQIQSLADAYALCIGLHNANPSKNRKQLCLDIRSKVFEEVKGLEGSYPYISFYNKVFN</sequence>
<reference evidence="2 3" key="1">
    <citation type="submission" date="2018-08" db="EMBL/GenBank/DDBJ databases">
        <title>Complete genome of the Arcobacter molluscorum type strain LMG 25693.</title>
        <authorList>
            <person name="Miller W.G."/>
            <person name="Yee E."/>
            <person name="Bono J.L."/>
        </authorList>
    </citation>
    <scope>NUCLEOTIDE SEQUENCE [LARGE SCALE GENOMIC DNA]</scope>
    <source>
        <strain evidence="2 3">CECT 7696</strain>
    </source>
</reference>
<evidence type="ECO:0008006" key="4">
    <source>
        <dbReference type="Google" id="ProtNLM"/>
    </source>
</evidence>
<evidence type="ECO:0000313" key="2">
    <source>
        <dbReference type="EMBL" id="AXX92607.1"/>
    </source>
</evidence>
<dbReference type="KEGG" id="amol:AMOL_1641"/>
<dbReference type="Proteomes" id="UP000262712">
    <property type="component" value="Chromosome"/>
</dbReference>
<keyword evidence="1" id="KW-0812">Transmembrane</keyword>
<name>A0AB33GU86_9BACT</name>
<evidence type="ECO:0000256" key="1">
    <source>
        <dbReference type="SAM" id="Phobius"/>
    </source>
</evidence>